<evidence type="ECO:0000313" key="2">
    <source>
        <dbReference type="Proteomes" id="UP000253772"/>
    </source>
</evidence>
<dbReference type="Gene3D" id="3.30.420.10">
    <property type="entry name" value="Ribonuclease H-like superfamily/Ribonuclease H"/>
    <property type="match status" value="1"/>
</dbReference>
<protein>
    <submittedName>
        <fullName evidence="1">Uncharacterized protein</fullName>
    </submittedName>
</protein>
<dbReference type="Pfam" id="PF09299">
    <property type="entry name" value="Mu-transpos_C"/>
    <property type="match status" value="1"/>
</dbReference>
<dbReference type="AlphaFoldDB" id="A0A132HBC3"/>
<dbReference type="Proteomes" id="UP000253772">
    <property type="component" value="Chromosome c2"/>
</dbReference>
<dbReference type="InterPro" id="IPR012337">
    <property type="entry name" value="RNaseH-like_sf"/>
</dbReference>
<organism evidence="1 2">
    <name type="scientific">Cupriavidus metallidurans</name>
    <dbReference type="NCBI Taxonomy" id="119219"/>
    <lineage>
        <taxon>Bacteria</taxon>
        <taxon>Pseudomonadati</taxon>
        <taxon>Pseudomonadota</taxon>
        <taxon>Betaproteobacteria</taxon>
        <taxon>Burkholderiales</taxon>
        <taxon>Burkholderiaceae</taxon>
        <taxon>Cupriavidus</taxon>
    </lineage>
</organism>
<dbReference type="InterPro" id="IPR001584">
    <property type="entry name" value="Integrase_cat-core"/>
</dbReference>
<gene>
    <name evidence="1" type="ORF">DDF84_027560</name>
</gene>
<dbReference type="SUPFAM" id="SSF53098">
    <property type="entry name" value="Ribonuclease H-like"/>
    <property type="match status" value="1"/>
</dbReference>
<dbReference type="RefSeq" id="WP_017513710.1">
    <property type="nucleotide sequence ID" value="NZ_CP026544.1"/>
</dbReference>
<dbReference type="InterPro" id="IPR036397">
    <property type="entry name" value="RNaseH_sf"/>
</dbReference>
<name>A0A132HBC3_9BURK</name>
<dbReference type="EMBL" id="CP037901">
    <property type="protein sequence ID" value="QBP13387.1"/>
    <property type="molecule type" value="Genomic_DNA"/>
</dbReference>
<sequence>MSSTLSPGSLYHYQGRQYQLEAVLGESELLGRDLESGARAVHPIDAHPGWARPATGRTHHARRVGGAVQRKETLRVHMYLKGVAQCNVGFLPNADTQRAIDQIAAKLEDPSPPSNHTLYDWARKWWRSGGVSEGIASRSHERGGKGGSRLHPACEALIQAEIDKLLTPRDSKLRQESITEVLGRINERIRAHNAEGLALGVEADWPLVSSATFYRRYALRPEYDKVRAKYGKAYADRLFQMSQHDPATDPERALQLGELDHTTLNVIVRDALTGERIGRPTLTALICVTTRMVPGWQIGLRPPRTDAVLQTLRHAMLDKTPKDAAVIAELGVNPCQGLIEFWRTDRASEMKTPEVEKACDTLLIAYELCPARRPELKPHIERFFKTVKETFIATLPGATLSIRIRGKEVEVKDTGLTLEELQREFERWLNRVYAQMPHEGLYKASPLTAWQRCCRLHPPQPVGAAAVIHATRPTDQYSLSKSGLRMFGNQRYASRELNTWRHQYGAKLKVVVRVDTEDIGHVWVEHPGTGLEYEVSNVCPTYAKGVTLKAHDLARKLKLFRNRDLAQERDASKARADLAAVLADLAASPRMRDRQRAAAARPTSPKAHDVPPSAASTRTPGSDDVPFDAADLGDELQTVDGSTSLYDDDVGPL</sequence>
<evidence type="ECO:0000313" key="1">
    <source>
        <dbReference type="EMBL" id="QBP13387.1"/>
    </source>
</evidence>
<dbReference type="GO" id="GO:0015074">
    <property type="term" value="P:DNA integration"/>
    <property type="evidence" value="ECO:0007669"/>
    <property type="project" value="InterPro"/>
</dbReference>
<dbReference type="GO" id="GO:0003676">
    <property type="term" value="F:nucleic acid binding"/>
    <property type="evidence" value="ECO:0007669"/>
    <property type="project" value="InterPro"/>
</dbReference>
<dbReference type="InterPro" id="IPR015378">
    <property type="entry name" value="Transposase-like_Mu_C"/>
</dbReference>
<dbReference type="OrthoDB" id="5439087at2"/>
<accession>A0A132HBC3</accession>
<proteinExistence type="predicted"/>
<reference evidence="1 2" key="1">
    <citation type="submission" date="2019-03" db="EMBL/GenBank/DDBJ databases">
        <title>Comparative insights into the high quality Complete genome sequence of highly metal resistant Cupriavidus metallidurans strain BS1 isolated from a gold-copper mine.</title>
        <authorList>
            <person name="Mazhar H.S."/>
            <person name="Rensing C."/>
        </authorList>
    </citation>
    <scope>NUCLEOTIDE SEQUENCE [LARGE SCALE GENOMIC DNA]</scope>
    <source>
        <strain evidence="1 2">BS1</strain>
    </source>
</reference>
<dbReference type="PROSITE" id="PS50994">
    <property type="entry name" value="INTEGRASE"/>
    <property type="match status" value="1"/>
</dbReference>